<dbReference type="EMBL" id="AP014927">
    <property type="protein sequence ID" value="BAS04839.2"/>
    <property type="molecule type" value="Genomic_DNA"/>
</dbReference>
<name>A0A0K2QQH7_9CAUD</name>
<accession>A0A0K2QQH7</accession>
<organism evidence="1 2">
    <name type="scientific">Ralstonia phage RSF1</name>
    <dbReference type="NCBI Taxonomy" id="1689679"/>
    <lineage>
        <taxon>Viruses</taxon>
        <taxon>Duplodnaviria</taxon>
        <taxon>Heunggongvirae</taxon>
        <taxon>Uroviricota</taxon>
        <taxon>Caudoviricetes</taxon>
        <taxon>Chimalliviridae</taxon>
        <taxon>Chiangmaivirus</taxon>
        <taxon>Chiangmaivirus RSF1</taxon>
    </lineage>
</organism>
<evidence type="ECO:0000313" key="1">
    <source>
        <dbReference type="EMBL" id="BAS04839.2"/>
    </source>
</evidence>
<dbReference type="OrthoDB" id="31588at10239"/>
<sequence length="167" mass="19701">MFGFLRSKKDQEPVKEEAEIANPENVYVQLKLALTRIGMTEIRLTESPASLGKIENFSDNLPDFIKSLLEVNDHLKERTHIEQGLFFVRNIKTVRFDDFLFVHEGFYVDDAGVKIQRAIELIDTYYEYMKDSDKELYGSMEYNHRQLYRYTQTLTEFLEALLKHFGT</sequence>
<dbReference type="GeneID" id="26634508"/>
<dbReference type="Proteomes" id="UP000202583">
    <property type="component" value="Segment"/>
</dbReference>
<keyword evidence="2" id="KW-1185">Reference proteome</keyword>
<reference evidence="1 2" key="1">
    <citation type="submission" date="2015-07" db="EMBL/GenBank/DDBJ databases">
        <title>Two Asian jumbo phage RSL2 and RSF1 infecting the phytopathogen Ralstonia solanacearum share common features related to the phi-KZ-like phages.</title>
        <authorList>
            <person name="Kawasaki T."/>
            <person name="Fujie M."/>
            <person name="Chatchawankanphanich O."/>
            <person name="Ogata H."/>
            <person name="Yamada T."/>
        </authorList>
    </citation>
    <scope>NUCLEOTIDE SEQUENCE [LARGE SCALE GENOMIC DNA]</scope>
    <source>
        <strain evidence="1 2">RSF1</strain>
    </source>
</reference>
<dbReference type="KEGG" id="vg:26634508"/>
<protein>
    <submittedName>
        <fullName evidence="1">Uncharacterized protein</fullName>
    </submittedName>
</protein>
<proteinExistence type="predicted"/>
<evidence type="ECO:0000313" key="2">
    <source>
        <dbReference type="Proteomes" id="UP000202583"/>
    </source>
</evidence>
<dbReference type="RefSeq" id="YP_009207851.2">
    <property type="nucleotide sequence ID" value="NC_028899.1"/>
</dbReference>